<evidence type="ECO:0000256" key="1">
    <source>
        <dbReference type="PROSITE-ProRule" id="PRU00339"/>
    </source>
</evidence>
<protein>
    <submittedName>
        <fullName evidence="2">Tetratricopeptide repeat protein</fullName>
    </submittedName>
</protein>
<feature type="repeat" description="TPR" evidence="1">
    <location>
        <begin position="348"/>
        <end position="381"/>
    </location>
</feature>
<dbReference type="PANTHER" id="PTHR12558">
    <property type="entry name" value="CELL DIVISION CYCLE 16,23,27"/>
    <property type="match status" value="1"/>
</dbReference>
<feature type="repeat" description="TPR" evidence="1">
    <location>
        <begin position="457"/>
        <end position="490"/>
    </location>
</feature>
<dbReference type="InterPro" id="IPR011990">
    <property type="entry name" value="TPR-like_helical_dom_sf"/>
</dbReference>
<gene>
    <name evidence="2" type="ORF">GCM10022276_04440</name>
</gene>
<dbReference type="EMBL" id="BAABBM010000001">
    <property type="protein sequence ID" value="GAA3888451.1"/>
    <property type="molecule type" value="Genomic_DNA"/>
</dbReference>
<accession>A0ABP7KXM6</accession>
<sequence length="544" mass="57715">MALGALALAPAPASAIVSTDPARLYVEARAAAMNGNHVRSAELFAALADAQPDSADIARKALSEAIGAGQMQLALGLAAKLPPTKLPTEARLLLASDELKRHRLDRALAWLKGSGENADLSFLAPMLTAWDYAERGDADRAIAAIDQIPANTLLSPLQPEQRALILLKFKRVADAEPSARRAIGTAGAREIRLRLAFADGFLAAGDRARALAMIDGMGSEAAGARQRIAAGKTSGAGIDNASEALSEVLTAFGADLARLQRSAPPIGLVQVARYADPRNSGATTLLALLLEGDNRTAEALALLRSIPRDDPLTSQVQDAQVRVFSENKMYNDAFAIASAAANRPNATSGDYSRLGDVYQSMKRYNEAADAYARAIALANAQGLRPQTWPLLLLQANSFEEAGRWPDTKQALTQALALAPEQPLLLNFMGYSKLEHGEDLDAAEAMIRKANALAPDDASITDSLGWALFKRGKMEDAIATLQKAAEKDPDQAAIQEHLGDALFKSGRRYEARFAWNAALITAEDDVAGRVKAKLLNGLSSSNAAP</sequence>
<dbReference type="SUPFAM" id="SSF48452">
    <property type="entry name" value="TPR-like"/>
    <property type="match status" value="2"/>
</dbReference>
<dbReference type="PANTHER" id="PTHR12558:SF13">
    <property type="entry name" value="CELL DIVISION CYCLE PROTEIN 27 HOMOLOG"/>
    <property type="match status" value="1"/>
</dbReference>
<dbReference type="Pfam" id="PF13181">
    <property type="entry name" value="TPR_8"/>
    <property type="match status" value="1"/>
</dbReference>
<dbReference type="Gene3D" id="1.25.40.10">
    <property type="entry name" value="Tetratricopeptide repeat domain"/>
    <property type="match status" value="1"/>
</dbReference>
<dbReference type="SMART" id="SM00028">
    <property type="entry name" value="TPR"/>
    <property type="match status" value="4"/>
</dbReference>
<evidence type="ECO:0000313" key="2">
    <source>
        <dbReference type="EMBL" id="GAA3888451.1"/>
    </source>
</evidence>
<comment type="caution">
    <text evidence="2">The sequence shown here is derived from an EMBL/GenBank/DDBJ whole genome shotgun (WGS) entry which is preliminary data.</text>
</comment>
<reference evidence="3" key="1">
    <citation type="journal article" date="2019" name="Int. J. Syst. Evol. Microbiol.">
        <title>The Global Catalogue of Microorganisms (GCM) 10K type strain sequencing project: providing services to taxonomists for standard genome sequencing and annotation.</title>
        <authorList>
            <consortium name="The Broad Institute Genomics Platform"/>
            <consortium name="The Broad Institute Genome Sequencing Center for Infectious Disease"/>
            <person name="Wu L."/>
            <person name="Ma J."/>
        </authorList>
    </citation>
    <scope>NUCLEOTIDE SEQUENCE [LARGE SCALE GENOMIC DNA]</scope>
    <source>
        <strain evidence="3">JCM 17543</strain>
    </source>
</reference>
<name>A0ABP7KXM6_9SPHN</name>
<dbReference type="RefSeq" id="WP_344698063.1">
    <property type="nucleotide sequence ID" value="NZ_BAABBM010000001.1"/>
</dbReference>
<dbReference type="Proteomes" id="UP001500827">
    <property type="component" value="Unassembled WGS sequence"/>
</dbReference>
<keyword evidence="3" id="KW-1185">Reference proteome</keyword>
<keyword evidence="1" id="KW-0802">TPR repeat</keyword>
<dbReference type="PROSITE" id="PS50005">
    <property type="entry name" value="TPR"/>
    <property type="match status" value="2"/>
</dbReference>
<proteinExistence type="predicted"/>
<evidence type="ECO:0000313" key="3">
    <source>
        <dbReference type="Proteomes" id="UP001500827"/>
    </source>
</evidence>
<organism evidence="2 3">
    <name type="scientific">Sphingomonas limnosediminicola</name>
    <dbReference type="NCBI Taxonomy" id="940133"/>
    <lineage>
        <taxon>Bacteria</taxon>
        <taxon>Pseudomonadati</taxon>
        <taxon>Pseudomonadota</taxon>
        <taxon>Alphaproteobacteria</taxon>
        <taxon>Sphingomonadales</taxon>
        <taxon>Sphingomonadaceae</taxon>
        <taxon>Sphingomonas</taxon>
    </lineage>
</organism>
<dbReference type="InterPro" id="IPR019734">
    <property type="entry name" value="TPR_rpt"/>
</dbReference>
<dbReference type="Pfam" id="PF13414">
    <property type="entry name" value="TPR_11"/>
    <property type="match status" value="1"/>
</dbReference>